<gene>
    <name evidence="1" type="ORF">MILVUS5_LOCUS34593</name>
</gene>
<dbReference type="Proteomes" id="UP001177021">
    <property type="component" value="Unassembled WGS sequence"/>
</dbReference>
<protein>
    <submittedName>
        <fullName evidence="1">Uncharacterized protein</fullName>
    </submittedName>
</protein>
<organism evidence="1 2">
    <name type="scientific">Trifolium pratense</name>
    <name type="common">Red clover</name>
    <dbReference type="NCBI Taxonomy" id="57577"/>
    <lineage>
        <taxon>Eukaryota</taxon>
        <taxon>Viridiplantae</taxon>
        <taxon>Streptophyta</taxon>
        <taxon>Embryophyta</taxon>
        <taxon>Tracheophyta</taxon>
        <taxon>Spermatophyta</taxon>
        <taxon>Magnoliopsida</taxon>
        <taxon>eudicotyledons</taxon>
        <taxon>Gunneridae</taxon>
        <taxon>Pentapetalae</taxon>
        <taxon>rosids</taxon>
        <taxon>fabids</taxon>
        <taxon>Fabales</taxon>
        <taxon>Fabaceae</taxon>
        <taxon>Papilionoideae</taxon>
        <taxon>50 kb inversion clade</taxon>
        <taxon>NPAAA clade</taxon>
        <taxon>Hologalegina</taxon>
        <taxon>IRL clade</taxon>
        <taxon>Trifolieae</taxon>
        <taxon>Trifolium</taxon>
    </lineage>
</organism>
<proteinExistence type="predicted"/>
<accession>A0ACB0LPN9</accession>
<dbReference type="EMBL" id="CASHSV030000615">
    <property type="protein sequence ID" value="CAJ2670580.1"/>
    <property type="molecule type" value="Genomic_DNA"/>
</dbReference>
<name>A0ACB0LPN9_TRIPR</name>
<evidence type="ECO:0000313" key="2">
    <source>
        <dbReference type="Proteomes" id="UP001177021"/>
    </source>
</evidence>
<sequence length="68" mass="7509">MQSPTLIQQIVKQTKIAEGFVLLCINVIIVYPYAKEGRVLTSHIHRIGSVGSCVNPVIEGREFDSVVL</sequence>
<keyword evidence="2" id="KW-1185">Reference proteome</keyword>
<reference evidence="1" key="1">
    <citation type="submission" date="2023-10" db="EMBL/GenBank/DDBJ databases">
        <authorList>
            <person name="Rodriguez Cubillos JULIANA M."/>
            <person name="De Vega J."/>
        </authorList>
    </citation>
    <scope>NUCLEOTIDE SEQUENCE</scope>
</reference>
<evidence type="ECO:0000313" key="1">
    <source>
        <dbReference type="EMBL" id="CAJ2670580.1"/>
    </source>
</evidence>
<comment type="caution">
    <text evidence="1">The sequence shown here is derived from an EMBL/GenBank/DDBJ whole genome shotgun (WGS) entry which is preliminary data.</text>
</comment>